<dbReference type="PANTHER" id="PTHR30619:SF1">
    <property type="entry name" value="RECOMBINATION PROTEIN 2"/>
    <property type="match status" value="1"/>
</dbReference>
<dbReference type="Pfam" id="PF03772">
    <property type="entry name" value="Competence"/>
    <property type="match status" value="1"/>
</dbReference>
<keyword evidence="2" id="KW-1003">Cell membrane</keyword>
<dbReference type="EMBL" id="BMKF01000001">
    <property type="protein sequence ID" value="GGB59671.1"/>
    <property type="molecule type" value="Genomic_DNA"/>
</dbReference>
<evidence type="ECO:0000256" key="2">
    <source>
        <dbReference type="ARBA" id="ARBA00022475"/>
    </source>
</evidence>
<sequence>MNQDNVEALRNSGLAHLLAISGLHLGLVGGLVYFAVRRGLALWEWLALRYPVQKVAALAAIVATAAYMTLSGASISTQRAFIMAAVFFGAIVLDRSPLSLRSFAIAMILVVILEPQSVMSPGFQMSFAATGGLIASFEAWTRHRRLRGIYGGGIGMVLKSLVLTSVVGAAATAPFALYHFDRLAPWGLAANLLAMPIFTFISAPCAGLALVTWPLGLSNVFLGIFGMSLERIQDIAAWASNGGGEGFRLGRAMPDLTFVCLIVALAVACLVDGIWKRASLVGAIAGSAAGAFVLSPVQVVHVSASGDAFITVPEGLVERYVYGDGDGLSPLRFSDISTARDCREVVCRVPTRNGIVVIGASGGETTSCGDTLALISSREPATECADAPVWSFTAADAPVSLYATVTGSVKVSRPRCGHRPWTPCQEGEGSP</sequence>
<evidence type="ECO:0000256" key="1">
    <source>
        <dbReference type="ARBA" id="ARBA00004651"/>
    </source>
</evidence>
<feature type="transmembrane region" description="Helical" evidence="6">
    <location>
        <begin position="161"/>
        <end position="180"/>
    </location>
</feature>
<evidence type="ECO:0000313" key="8">
    <source>
        <dbReference type="EMBL" id="GGB59671.1"/>
    </source>
</evidence>
<accession>A0ABQ1J7F4</accession>
<keyword evidence="5 6" id="KW-0472">Membrane</keyword>
<protein>
    <recommendedName>
        <fullName evidence="7">ComEC/Rec2-related protein domain-containing protein</fullName>
    </recommendedName>
</protein>
<keyword evidence="4 6" id="KW-1133">Transmembrane helix</keyword>
<feature type="transmembrane region" description="Helical" evidence="6">
    <location>
        <begin position="14"/>
        <end position="36"/>
    </location>
</feature>
<comment type="caution">
    <text evidence="8">The sequence shown here is derived from an EMBL/GenBank/DDBJ whole genome shotgun (WGS) entry which is preliminary data.</text>
</comment>
<dbReference type="InterPro" id="IPR004477">
    <property type="entry name" value="ComEC_N"/>
</dbReference>
<feature type="transmembrane region" description="Helical" evidence="6">
    <location>
        <begin position="48"/>
        <end position="70"/>
    </location>
</feature>
<proteinExistence type="predicted"/>
<keyword evidence="9" id="KW-1185">Reference proteome</keyword>
<reference evidence="9" key="1">
    <citation type="journal article" date="2019" name="Int. J. Syst. Evol. Microbiol.">
        <title>The Global Catalogue of Microorganisms (GCM) 10K type strain sequencing project: providing services to taxonomists for standard genome sequencing and annotation.</title>
        <authorList>
            <consortium name="The Broad Institute Genomics Platform"/>
            <consortium name="The Broad Institute Genome Sequencing Center for Infectious Disease"/>
            <person name="Wu L."/>
            <person name="Ma J."/>
        </authorList>
    </citation>
    <scope>NUCLEOTIDE SEQUENCE [LARGE SCALE GENOMIC DNA]</scope>
    <source>
        <strain evidence="9">CGMCC 1.15928</strain>
    </source>
</reference>
<evidence type="ECO:0000313" key="9">
    <source>
        <dbReference type="Proteomes" id="UP000628854"/>
    </source>
</evidence>
<feature type="transmembrane region" description="Helical" evidence="6">
    <location>
        <begin position="256"/>
        <end position="275"/>
    </location>
</feature>
<keyword evidence="3 6" id="KW-0812">Transmembrane</keyword>
<dbReference type="Proteomes" id="UP000628854">
    <property type="component" value="Unassembled WGS sequence"/>
</dbReference>
<evidence type="ECO:0000256" key="6">
    <source>
        <dbReference type="SAM" id="Phobius"/>
    </source>
</evidence>
<evidence type="ECO:0000256" key="4">
    <source>
        <dbReference type="ARBA" id="ARBA00022989"/>
    </source>
</evidence>
<evidence type="ECO:0000259" key="7">
    <source>
        <dbReference type="Pfam" id="PF03772"/>
    </source>
</evidence>
<dbReference type="NCBIfam" id="TIGR00360">
    <property type="entry name" value="ComEC_N-term"/>
    <property type="match status" value="1"/>
</dbReference>
<comment type="subcellular location">
    <subcellularLocation>
        <location evidence="1">Cell membrane</location>
        <topology evidence="1">Multi-pass membrane protein</topology>
    </subcellularLocation>
</comment>
<dbReference type="PANTHER" id="PTHR30619">
    <property type="entry name" value="DNA INTERNALIZATION/COMPETENCE PROTEIN COMEC/REC2"/>
    <property type="match status" value="1"/>
</dbReference>
<evidence type="ECO:0000256" key="5">
    <source>
        <dbReference type="ARBA" id="ARBA00023136"/>
    </source>
</evidence>
<dbReference type="InterPro" id="IPR052159">
    <property type="entry name" value="Competence_DNA_uptake"/>
</dbReference>
<organism evidence="8 9">
    <name type="scientific">Henriciella pelagia</name>
    <dbReference type="NCBI Taxonomy" id="1977912"/>
    <lineage>
        <taxon>Bacteria</taxon>
        <taxon>Pseudomonadati</taxon>
        <taxon>Pseudomonadota</taxon>
        <taxon>Alphaproteobacteria</taxon>
        <taxon>Hyphomonadales</taxon>
        <taxon>Hyphomonadaceae</taxon>
        <taxon>Henriciella</taxon>
    </lineage>
</organism>
<feature type="transmembrane region" description="Helical" evidence="6">
    <location>
        <begin position="192"/>
        <end position="225"/>
    </location>
</feature>
<gene>
    <name evidence="8" type="ORF">GCM10011503_05180</name>
</gene>
<feature type="domain" description="ComEC/Rec2-related protein" evidence="7">
    <location>
        <begin position="2"/>
        <end position="270"/>
    </location>
</feature>
<evidence type="ECO:0000256" key="3">
    <source>
        <dbReference type="ARBA" id="ARBA00022692"/>
    </source>
</evidence>
<name>A0ABQ1J7F4_9PROT</name>